<dbReference type="InterPro" id="IPR036390">
    <property type="entry name" value="WH_DNA-bd_sf"/>
</dbReference>
<feature type="domain" description="HTH gntR-type" evidence="4">
    <location>
        <begin position="4"/>
        <end position="71"/>
    </location>
</feature>
<dbReference type="InterPro" id="IPR008920">
    <property type="entry name" value="TF_FadR/GntR_C"/>
</dbReference>
<evidence type="ECO:0000259" key="4">
    <source>
        <dbReference type="PROSITE" id="PS50949"/>
    </source>
</evidence>
<dbReference type="GO" id="GO:0003677">
    <property type="term" value="F:DNA binding"/>
    <property type="evidence" value="ECO:0007669"/>
    <property type="project" value="UniProtKB-KW"/>
</dbReference>
<dbReference type="GO" id="GO:0003700">
    <property type="term" value="F:DNA-binding transcription factor activity"/>
    <property type="evidence" value="ECO:0007669"/>
    <property type="project" value="InterPro"/>
</dbReference>
<dbReference type="Gene3D" id="1.20.120.530">
    <property type="entry name" value="GntR ligand-binding domain-like"/>
    <property type="match status" value="1"/>
</dbReference>
<proteinExistence type="predicted"/>
<dbReference type="SMART" id="SM00345">
    <property type="entry name" value="HTH_GNTR"/>
    <property type="match status" value="1"/>
</dbReference>
<reference evidence="5" key="1">
    <citation type="submission" date="2019-08" db="EMBL/GenBank/DDBJ databases">
        <authorList>
            <person name="Kucharzyk K."/>
            <person name="Murdoch R.W."/>
            <person name="Higgins S."/>
            <person name="Loffler F."/>
        </authorList>
    </citation>
    <scope>NUCLEOTIDE SEQUENCE</scope>
</reference>
<dbReference type="InterPro" id="IPR011711">
    <property type="entry name" value="GntR_C"/>
</dbReference>
<evidence type="ECO:0000256" key="1">
    <source>
        <dbReference type="ARBA" id="ARBA00023015"/>
    </source>
</evidence>
<sequence>MKDLNLKQQAYDYLKTKILNCEIKPGEYICEKDILESAEISRTPFREAVIMLQAEHLVEVRPRHGTFATRLTRTDVIEVFSMRKMLEPVAVFTYLNRIDVSKLLENDRLMEQLSKNVEEVPASELCKTDMAFHSFFIENSGNSRLSRLLNPVFQDAYRISMFNNWFSNTGGRTWKETYVHHHQILQAIFKEDKQEIVSTYNTHLNYYLASALTTIDLYEKENCQN</sequence>
<dbReference type="InterPro" id="IPR000524">
    <property type="entry name" value="Tscrpt_reg_HTH_GntR"/>
</dbReference>
<dbReference type="AlphaFoldDB" id="A0A644XSJ6"/>
<keyword evidence="1" id="KW-0805">Transcription regulation</keyword>
<dbReference type="Gene3D" id="1.10.10.10">
    <property type="entry name" value="Winged helix-like DNA-binding domain superfamily/Winged helix DNA-binding domain"/>
    <property type="match status" value="1"/>
</dbReference>
<dbReference type="SUPFAM" id="SSF48008">
    <property type="entry name" value="GntR ligand-binding domain-like"/>
    <property type="match status" value="1"/>
</dbReference>
<dbReference type="Pfam" id="PF07729">
    <property type="entry name" value="FCD"/>
    <property type="match status" value="1"/>
</dbReference>
<gene>
    <name evidence="5" type="ORF">SDC9_65533</name>
</gene>
<organism evidence="5">
    <name type="scientific">bioreactor metagenome</name>
    <dbReference type="NCBI Taxonomy" id="1076179"/>
    <lineage>
        <taxon>unclassified sequences</taxon>
        <taxon>metagenomes</taxon>
        <taxon>ecological metagenomes</taxon>
    </lineage>
</organism>
<dbReference type="InterPro" id="IPR036388">
    <property type="entry name" value="WH-like_DNA-bd_sf"/>
</dbReference>
<dbReference type="CDD" id="cd07377">
    <property type="entry name" value="WHTH_GntR"/>
    <property type="match status" value="1"/>
</dbReference>
<dbReference type="SUPFAM" id="SSF46785">
    <property type="entry name" value="Winged helix' DNA-binding domain"/>
    <property type="match status" value="1"/>
</dbReference>
<dbReference type="PROSITE" id="PS50949">
    <property type="entry name" value="HTH_GNTR"/>
    <property type="match status" value="1"/>
</dbReference>
<evidence type="ECO:0000256" key="2">
    <source>
        <dbReference type="ARBA" id="ARBA00023125"/>
    </source>
</evidence>
<keyword evidence="2" id="KW-0238">DNA-binding</keyword>
<name>A0A644XSJ6_9ZZZZ</name>
<evidence type="ECO:0000256" key="3">
    <source>
        <dbReference type="ARBA" id="ARBA00023163"/>
    </source>
</evidence>
<dbReference type="EMBL" id="VSSQ01003113">
    <property type="protein sequence ID" value="MPM19115.1"/>
    <property type="molecule type" value="Genomic_DNA"/>
</dbReference>
<dbReference type="PANTHER" id="PTHR43537">
    <property type="entry name" value="TRANSCRIPTIONAL REGULATOR, GNTR FAMILY"/>
    <property type="match status" value="1"/>
</dbReference>
<dbReference type="SMART" id="SM00895">
    <property type="entry name" value="FCD"/>
    <property type="match status" value="1"/>
</dbReference>
<dbReference type="Pfam" id="PF00392">
    <property type="entry name" value="GntR"/>
    <property type="match status" value="1"/>
</dbReference>
<evidence type="ECO:0000313" key="5">
    <source>
        <dbReference type="EMBL" id="MPM19115.1"/>
    </source>
</evidence>
<protein>
    <recommendedName>
        <fullName evidence="4">HTH gntR-type domain-containing protein</fullName>
    </recommendedName>
</protein>
<accession>A0A644XSJ6</accession>
<dbReference type="PANTHER" id="PTHR43537:SF24">
    <property type="entry name" value="GLUCONATE OPERON TRANSCRIPTIONAL REPRESSOR"/>
    <property type="match status" value="1"/>
</dbReference>
<keyword evidence="3" id="KW-0804">Transcription</keyword>
<comment type="caution">
    <text evidence="5">The sequence shown here is derived from an EMBL/GenBank/DDBJ whole genome shotgun (WGS) entry which is preliminary data.</text>
</comment>